<sequence length="229" mass="24938">MKLRSNRMLSKILFFTVVCFLSLQVTAQEITKDLGNFREVKTFNGIEVVIVPSNKNRIEITGHSKEKVKFDIVQDRLEIRLSLDNIWSDDNTLIKVYGNTIETIDANEGSIVKTDGTLEGKMIILRAQEGASVFAEVRAESVKSKAISGGNITAEGKADNQEAEVNTGGHFYGKSLKTKEAVVSVSTAGKAEVYATKYCKATATLGGIIKIFGNPDEIDTKTSLGGKIL</sequence>
<reference evidence="3" key="1">
    <citation type="journal article" date="2020" name="mSystems">
        <title>Genome- and Community-Level Interaction Insights into Carbon Utilization and Element Cycling Functions of Hydrothermarchaeota in Hydrothermal Sediment.</title>
        <authorList>
            <person name="Zhou Z."/>
            <person name="Liu Y."/>
            <person name="Xu W."/>
            <person name="Pan J."/>
            <person name="Luo Z.H."/>
            <person name="Li M."/>
        </authorList>
    </citation>
    <scope>NUCLEOTIDE SEQUENCE [LARGE SCALE GENOMIC DNA]</scope>
    <source>
        <strain evidence="3">SpSt-1235</strain>
    </source>
</reference>
<name>A0A7C2RE33_9FLAO</name>
<dbReference type="AlphaFoldDB" id="A0A7C2RE33"/>
<evidence type="ECO:0000313" key="3">
    <source>
        <dbReference type="EMBL" id="HER41152.1"/>
    </source>
</evidence>
<organism evidence="3">
    <name type="scientific">Salinimicrobium catena</name>
    <dbReference type="NCBI Taxonomy" id="390640"/>
    <lineage>
        <taxon>Bacteria</taxon>
        <taxon>Pseudomonadati</taxon>
        <taxon>Bacteroidota</taxon>
        <taxon>Flavobacteriia</taxon>
        <taxon>Flavobacteriales</taxon>
        <taxon>Flavobacteriaceae</taxon>
        <taxon>Salinimicrobium</taxon>
    </lineage>
</organism>
<comment type="caution">
    <text evidence="3">The sequence shown here is derived from an EMBL/GenBank/DDBJ whole genome shotgun (WGS) entry which is preliminary data.</text>
</comment>
<proteinExistence type="predicted"/>
<feature type="chain" id="PRO_5027679502" evidence="1">
    <location>
        <begin position="28"/>
        <end position="229"/>
    </location>
</feature>
<feature type="signal peptide" evidence="1">
    <location>
        <begin position="1"/>
        <end position="27"/>
    </location>
</feature>
<keyword evidence="1" id="KW-0732">Signal</keyword>
<protein>
    <submittedName>
        <fullName evidence="3">DUF2807 domain-containing protein</fullName>
    </submittedName>
</protein>
<accession>A0A7C2RE33</accession>
<feature type="domain" description="Putative auto-transporter adhesin head GIN" evidence="2">
    <location>
        <begin position="36"/>
        <end position="215"/>
    </location>
</feature>
<dbReference type="InterPro" id="IPR021255">
    <property type="entry name" value="DUF2807"/>
</dbReference>
<dbReference type="EMBL" id="DSEE01000579">
    <property type="protein sequence ID" value="HER41152.1"/>
    <property type="molecule type" value="Genomic_DNA"/>
</dbReference>
<dbReference type="Gene3D" id="2.160.20.120">
    <property type="match status" value="1"/>
</dbReference>
<evidence type="ECO:0000256" key="1">
    <source>
        <dbReference type="SAM" id="SignalP"/>
    </source>
</evidence>
<dbReference type="Proteomes" id="UP000885753">
    <property type="component" value="Unassembled WGS sequence"/>
</dbReference>
<gene>
    <name evidence="3" type="ORF">ENO10_08030</name>
</gene>
<evidence type="ECO:0000259" key="2">
    <source>
        <dbReference type="Pfam" id="PF10988"/>
    </source>
</evidence>
<dbReference type="Pfam" id="PF10988">
    <property type="entry name" value="DUF2807"/>
    <property type="match status" value="1"/>
</dbReference>